<keyword evidence="1" id="KW-0812">Transmembrane</keyword>
<dbReference type="EMBL" id="VFLP01000057">
    <property type="protein sequence ID" value="TRX90304.1"/>
    <property type="molecule type" value="Genomic_DNA"/>
</dbReference>
<accession>A0A553HQT0</accession>
<feature type="transmembrane region" description="Helical" evidence="1">
    <location>
        <begin position="30"/>
        <end position="51"/>
    </location>
</feature>
<name>A0A553HQT0_9PEZI</name>
<evidence type="ECO:0000313" key="3">
    <source>
        <dbReference type="Proteomes" id="UP000319160"/>
    </source>
</evidence>
<dbReference type="OrthoDB" id="444631at2759"/>
<dbReference type="Proteomes" id="UP000319160">
    <property type="component" value="Unassembled WGS sequence"/>
</dbReference>
<gene>
    <name evidence="2" type="ORF">FHL15_008849</name>
</gene>
<keyword evidence="1" id="KW-1133">Transmembrane helix</keyword>
<evidence type="ECO:0000313" key="2">
    <source>
        <dbReference type="EMBL" id="TRX90304.1"/>
    </source>
</evidence>
<proteinExistence type="predicted"/>
<evidence type="ECO:0000256" key="1">
    <source>
        <dbReference type="SAM" id="Phobius"/>
    </source>
</evidence>
<organism evidence="2 3">
    <name type="scientific">Xylaria flabelliformis</name>
    <dbReference type="NCBI Taxonomy" id="2512241"/>
    <lineage>
        <taxon>Eukaryota</taxon>
        <taxon>Fungi</taxon>
        <taxon>Dikarya</taxon>
        <taxon>Ascomycota</taxon>
        <taxon>Pezizomycotina</taxon>
        <taxon>Sordariomycetes</taxon>
        <taxon>Xylariomycetidae</taxon>
        <taxon>Xylariales</taxon>
        <taxon>Xylariaceae</taxon>
        <taxon>Xylaria</taxon>
    </lineage>
</organism>
<protein>
    <submittedName>
        <fullName evidence="2">Uncharacterized protein</fullName>
    </submittedName>
</protein>
<sequence length="207" mass="23349">MDFSNLPHYQNIPGRQDAIDHASKIDKQRFMISLSVLFATAILSVVVRLAIRIFGHVPWSLDDSLNSIYLLEAINKGVVFPFQEDLTNILSIQKWSTNTAFLVWTSVYLVKFAFLYFFHTLVWVMIVIAFIRLIGAITDTRPDGHGAAPVWATYWSMAEGCVSLTMASVIALTQISINSINEFIAHDLEYNAIREDFRGQPSGTTDE</sequence>
<dbReference type="AlphaFoldDB" id="A0A553HQT0"/>
<keyword evidence="3" id="KW-1185">Reference proteome</keyword>
<reference evidence="3" key="1">
    <citation type="submission" date="2019-06" db="EMBL/GenBank/DDBJ databases">
        <title>Draft genome sequence of the griseofulvin-producing fungus Xylaria cubensis strain G536.</title>
        <authorList>
            <person name="Mead M.E."/>
            <person name="Raja H.A."/>
            <person name="Steenwyk J.L."/>
            <person name="Knowles S.L."/>
            <person name="Oberlies N.H."/>
            <person name="Rokas A."/>
        </authorList>
    </citation>
    <scope>NUCLEOTIDE SEQUENCE [LARGE SCALE GENOMIC DNA]</scope>
    <source>
        <strain evidence="3">G536</strain>
    </source>
</reference>
<feature type="transmembrane region" description="Helical" evidence="1">
    <location>
        <begin position="108"/>
        <end position="131"/>
    </location>
</feature>
<comment type="caution">
    <text evidence="2">The sequence shown here is derived from an EMBL/GenBank/DDBJ whole genome shotgun (WGS) entry which is preliminary data.</text>
</comment>
<keyword evidence="1" id="KW-0472">Membrane</keyword>